<evidence type="ECO:0000313" key="5">
    <source>
        <dbReference type="EMBL" id="VZO39451.1"/>
    </source>
</evidence>
<dbReference type="EC" id="3.5.1.28" evidence="5"/>
<keyword evidence="1 5" id="KW-0378">Hydrolase</keyword>
<dbReference type="CDD" id="cd02696">
    <property type="entry name" value="MurNAc-LAA"/>
    <property type="match status" value="1"/>
</dbReference>
<dbReference type="AlphaFoldDB" id="A0A7M4DPQ7"/>
<accession>A0A7M4DPQ7</accession>
<dbReference type="RefSeq" id="WP_156742764.1">
    <property type="nucleotide sequence ID" value="NZ_CACRYJ010000059.1"/>
</dbReference>
<feature type="compositionally biased region" description="Low complexity" evidence="2">
    <location>
        <begin position="31"/>
        <end position="41"/>
    </location>
</feature>
<evidence type="ECO:0000313" key="6">
    <source>
        <dbReference type="Proteomes" id="UP000419743"/>
    </source>
</evidence>
<dbReference type="InterPro" id="IPR006311">
    <property type="entry name" value="TAT_signal"/>
</dbReference>
<reference evidence="5 6" key="1">
    <citation type="submission" date="2019-11" db="EMBL/GenBank/DDBJ databases">
        <authorList>
            <person name="Criscuolo A."/>
        </authorList>
    </citation>
    <scope>NUCLEOTIDE SEQUENCE [LARGE SCALE GENOMIC DNA]</scope>
    <source>
        <strain evidence="5">CIP111667</strain>
    </source>
</reference>
<dbReference type="GO" id="GO:0030288">
    <property type="term" value="C:outer membrane-bounded periplasmic space"/>
    <property type="evidence" value="ECO:0007669"/>
    <property type="project" value="TreeGrafter"/>
</dbReference>
<feature type="domain" description="MurNAc-LAA" evidence="4">
    <location>
        <begin position="151"/>
        <end position="272"/>
    </location>
</feature>
<gene>
    <name evidence="5" type="primary">lytC</name>
    <name evidence="5" type="ORF">HALOF300_04139</name>
</gene>
<evidence type="ECO:0000256" key="2">
    <source>
        <dbReference type="SAM" id="MobiDB-lite"/>
    </source>
</evidence>
<evidence type="ECO:0000256" key="1">
    <source>
        <dbReference type="ARBA" id="ARBA00022801"/>
    </source>
</evidence>
<dbReference type="InterPro" id="IPR050695">
    <property type="entry name" value="N-acetylmuramoyl_amidase_3"/>
</dbReference>
<name>A0A7M4DPQ7_9MICO</name>
<sequence>MAKRSPRRRGTLVGAALVTALALVIPAVGPAAAGPSPTSAVPRDDEDDVPAKVKAHTTSQPLVGWTIGLDPGHNGGNAANVSVINEQVADGRGGWKQCNTTGTTALNGYPEHEFTLDVSLRTREALEALGATVVMTREDNEGVGPCVDERGTFAEDSDVDLMLSIHANGSTDPAIAGFFAIIADPPLSESQGLPSLELAETMITALTDGGFTPSTIYEEALSQRADLATLNFSRRPTVMLELGEMRNPAESELMSSEAGRQQYADALVDGVLDWSGPHSPR</sequence>
<dbReference type="PANTHER" id="PTHR30404:SF0">
    <property type="entry name" value="N-ACETYLMURAMOYL-L-ALANINE AMIDASE AMIC"/>
    <property type="match status" value="1"/>
</dbReference>
<dbReference type="GO" id="GO:0008745">
    <property type="term" value="F:N-acetylmuramoyl-L-alanine amidase activity"/>
    <property type="evidence" value="ECO:0007669"/>
    <property type="project" value="UniProtKB-EC"/>
</dbReference>
<dbReference type="PANTHER" id="PTHR30404">
    <property type="entry name" value="N-ACETYLMURAMOYL-L-ALANINE AMIDASE"/>
    <property type="match status" value="1"/>
</dbReference>
<feature type="signal peptide" evidence="3">
    <location>
        <begin position="1"/>
        <end position="33"/>
    </location>
</feature>
<dbReference type="Pfam" id="PF01520">
    <property type="entry name" value="Amidase_3"/>
    <property type="match status" value="1"/>
</dbReference>
<dbReference type="SUPFAM" id="SSF53187">
    <property type="entry name" value="Zn-dependent exopeptidases"/>
    <property type="match status" value="1"/>
</dbReference>
<protein>
    <submittedName>
        <fullName evidence="5">N-acetylmuramoyl-L-alanine amidase LytC</fullName>
        <ecNumber evidence="5">3.5.1.28</ecNumber>
    </submittedName>
</protein>
<comment type="caution">
    <text evidence="5">The sequence shown here is derived from an EMBL/GenBank/DDBJ whole genome shotgun (WGS) entry which is preliminary data.</text>
</comment>
<evidence type="ECO:0000256" key="3">
    <source>
        <dbReference type="SAM" id="SignalP"/>
    </source>
</evidence>
<proteinExistence type="predicted"/>
<dbReference type="GO" id="GO:0009253">
    <property type="term" value="P:peptidoglycan catabolic process"/>
    <property type="evidence" value="ECO:0007669"/>
    <property type="project" value="InterPro"/>
</dbReference>
<dbReference type="PROSITE" id="PS51318">
    <property type="entry name" value="TAT"/>
    <property type="match status" value="1"/>
</dbReference>
<feature type="region of interest" description="Disordered" evidence="2">
    <location>
        <begin position="31"/>
        <end position="51"/>
    </location>
</feature>
<dbReference type="EMBL" id="CACRYJ010000059">
    <property type="protein sequence ID" value="VZO39451.1"/>
    <property type="molecule type" value="Genomic_DNA"/>
</dbReference>
<evidence type="ECO:0000259" key="4">
    <source>
        <dbReference type="SMART" id="SM00646"/>
    </source>
</evidence>
<dbReference type="InterPro" id="IPR002508">
    <property type="entry name" value="MurNAc-LAA_cat"/>
</dbReference>
<feature type="chain" id="PRO_5039103440" evidence="3">
    <location>
        <begin position="34"/>
        <end position="281"/>
    </location>
</feature>
<organism evidence="5 6">
    <name type="scientific">Occultella aeris</name>
    <dbReference type="NCBI Taxonomy" id="2761496"/>
    <lineage>
        <taxon>Bacteria</taxon>
        <taxon>Bacillati</taxon>
        <taxon>Actinomycetota</taxon>
        <taxon>Actinomycetes</taxon>
        <taxon>Micrococcales</taxon>
        <taxon>Ruaniaceae</taxon>
        <taxon>Occultella</taxon>
    </lineage>
</organism>
<keyword evidence="6" id="KW-1185">Reference proteome</keyword>
<dbReference type="Proteomes" id="UP000419743">
    <property type="component" value="Unassembled WGS sequence"/>
</dbReference>
<dbReference type="SMART" id="SM00646">
    <property type="entry name" value="Ami_3"/>
    <property type="match status" value="1"/>
</dbReference>
<dbReference type="Gene3D" id="3.40.630.40">
    <property type="entry name" value="Zn-dependent exopeptidases"/>
    <property type="match status" value="1"/>
</dbReference>
<keyword evidence="3" id="KW-0732">Signal</keyword>